<evidence type="ECO:0000256" key="2">
    <source>
        <dbReference type="ARBA" id="ARBA00006247"/>
    </source>
</evidence>
<evidence type="ECO:0000256" key="3">
    <source>
        <dbReference type="ARBA" id="ARBA00022670"/>
    </source>
</evidence>
<dbReference type="Gene3D" id="3.40.630.10">
    <property type="entry name" value="Zn peptidases"/>
    <property type="match status" value="1"/>
</dbReference>
<proteinExistence type="inferred from homology"/>
<keyword evidence="5" id="KW-0378">Hydrolase</keyword>
<evidence type="ECO:0000313" key="9">
    <source>
        <dbReference type="EMBL" id="GED71088.1"/>
    </source>
</evidence>
<evidence type="ECO:0000313" key="12">
    <source>
        <dbReference type="Proteomes" id="UP000319578"/>
    </source>
</evidence>
<dbReference type="PATRIC" id="fig|54915.3.peg.7020"/>
<comment type="cofactor">
    <cofactor evidence="1">
        <name>Zn(2+)</name>
        <dbReference type="ChEBI" id="CHEBI:29105"/>
    </cofactor>
</comment>
<dbReference type="EMBL" id="LGIQ01000005">
    <property type="protein sequence ID" value="KNB73842.1"/>
    <property type="molecule type" value="Genomic_DNA"/>
</dbReference>
<dbReference type="GO" id="GO:0008270">
    <property type="term" value="F:zinc ion binding"/>
    <property type="evidence" value="ECO:0007669"/>
    <property type="project" value="InterPro"/>
</dbReference>
<accession>A0A0K9YZ09</accession>
<comment type="similarity">
    <text evidence="2">Belongs to the peptidase M20A family.</text>
</comment>
<dbReference type="InterPro" id="IPR036264">
    <property type="entry name" value="Bact_exopeptidase_dim_dom"/>
</dbReference>
<dbReference type="Proteomes" id="UP000036834">
    <property type="component" value="Unassembled WGS sequence"/>
</dbReference>
<dbReference type="PROSITE" id="PS00759">
    <property type="entry name" value="ARGE_DAPE_CPG2_2"/>
    <property type="match status" value="1"/>
</dbReference>
<evidence type="ECO:0000256" key="7">
    <source>
        <dbReference type="ARBA" id="ARBA00022997"/>
    </source>
</evidence>
<dbReference type="Gene3D" id="3.30.70.360">
    <property type="match status" value="2"/>
</dbReference>
<dbReference type="NCBIfam" id="NF005591">
    <property type="entry name" value="PRK07318.1"/>
    <property type="match status" value="1"/>
</dbReference>
<comment type="caution">
    <text evidence="10">The sequence shown here is derived from an EMBL/GenBank/DDBJ whole genome shotgun (WGS) entry which is preliminary data.</text>
</comment>
<dbReference type="InterPro" id="IPR002933">
    <property type="entry name" value="Peptidase_M20"/>
</dbReference>
<dbReference type="InterPro" id="IPR001261">
    <property type="entry name" value="ArgE/DapE_CS"/>
</dbReference>
<sequence length="477" mass="52307">MREYWEQQALLQKDAFLADLKSFLAINSIEDMSTAAAGKPFGEGVAQALEAMLDRGVHDGFQTKNLEGYAGTISYGEGDDEIGVLVHVDVVTVGEGWITPPFEPSIRDGKIYARGAIDDKGPALAAYYALKMVKDSSLPLQKRVRLIIGTDEESGWLCMKYFAEHDQVPQVGFSPDSSFPMTHAEKGQINPTLTIPHHVPLGNPKGLRLVSFISGDQGNSVPDKAIAVIDFDHDAKDEATFQEIAGGWAEFLRLHQATGNLKQTEAGQLHFSIAGKPAHGMEPFRGVNAGTLLALFLKTLSFEASEYSFLSLLSDILHEDHYGEYLHMACEDEVSGKLTVNAGILRYNQQEGGSVRLNIRYPATISCPEYVEKLERRVDELGWTISNLRTSKSHYVPKDHPVIQTLSRVYEEHTGMTAHLLSSGGATYAKIMNAGVAFGPLFPGKESTAHLANEYAEIDDLLKAMAIYADAIYQLAK</sequence>
<dbReference type="PANTHER" id="PTHR43808:SF31">
    <property type="entry name" value="N-ACETYL-L-CITRULLINE DEACETYLASE"/>
    <property type="match status" value="1"/>
</dbReference>
<dbReference type="GO" id="GO:0016805">
    <property type="term" value="F:dipeptidase activity"/>
    <property type="evidence" value="ECO:0007669"/>
    <property type="project" value="UniProtKB-KW"/>
</dbReference>
<dbReference type="InterPro" id="IPR050072">
    <property type="entry name" value="Peptidase_M20A"/>
</dbReference>
<keyword evidence="3" id="KW-0645">Protease</keyword>
<keyword evidence="6" id="KW-0862">Zinc</keyword>
<reference evidence="9 12" key="3">
    <citation type="submission" date="2019-06" db="EMBL/GenBank/DDBJ databases">
        <title>Whole genome shotgun sequence of Brevibacillus reuszeri NBRC 15719.</title>
        <authorList>
            <person name="Hosoyama A."/>
            <person name="Uohara A."/>
            <person name="Ohji S."/>
            <person name="Ichikawa N."/>
        </authorList>
    </citation>
    <scope>NUCLEOTIDE SEQUENCE [LARGE SCALE GENOMIC DNA]</scope>
    <source>
        <strain evidence="9 12">NBRC 15719</strain>
    </source>
</reference>
<dbReference type="GO" id="GO:0008777">
    <property type="term" value="F:acetylornithine deacetylase activity"/>
    <property type="evidence" value="ECO:0007669"/>
    <property type="project" value="TreeGrafter"/>
</dbReference>
<dbReference type="PANTHER" id="PTHR43808">
    <property type="entry name" value="ACETYLORNITHINE DEACETYLASE"/>
    <property type="match status" value="1"/>
</dbReference>
<dbReference type="NCBIfam" id="TIGR01887">
    <property type="entry name" value="dipeptidaselike"/>
    <property type="match status" value="1"/>
</dbReference>
<dbReference type="RefSeq" id="WP_049737852.1">
    <property type="nucleotide sequence ID" value="NZ_BJON01000019.1"/>
</dbReference>
<reference evidence="11" key="1">
    <citation type="submission" date="2015-07" db="EMBL/GenBank/DDBJ databases">
        <title>Genome sequencing project for genomic taxonomy and phylogenomics of Bacillus-like bacteria.</title>
        <authorList>
            <person name="Liu B."/>
            <person name="Wang J."/>
            <person name="Zhu Y."/>
            <person name="Liu G."/>
            <person name="Chen Q."/>
            <person name="Chen Z."/>
            <person name="Lan J."/>
            <person name="Che J."/>
            <person name="Ge C."/>
            <person name="Shi H."/>
            <person name="Pan Z."/>
            <person name="Liu X."/>
        </authorList>
    </citation>
    <scope>NUCLEOTIDE SEQUENCE [LARGE SCALE GENOMIC DNA]</scope>
    <source>
        <strain evidence="11">DSM 9887</strain>
    </source>
</reference>
<gene>
    <name evidence="9" type="primary">ytjP</name>
    <name evidence="10" type="ORF">ADS79_07900</name>
    <name evidence="9" type="ORF">BRE01_47900</name>
</gene>
<organism evidence="10 11">
    <name type="scientific">Brevibacillus reuszeri</name>
    <dbReference type="NCBI Taxonomy" id="54915"/>
    <lineage>
        <taxon>Bacteria</taxon>
        <taxon>Bacillati</taxon>
        <taxon>Bacillota</taxon>
        <taxon>Bacilli</taxon>
        <taxon>Bacillales</taxon>
        <taxon>Paenibacillaceae</taxon>
        <taxon>Brevibacillus</taxon>
    </lineage>
</organism>
<dbReference type="OrthoDB" id="9761532at2"/>
<evidence type="ECO:0000256" key="5">
    <source>
        <dbReference type="ARBA" id="ARBA00022801"/>
    </source>
</evidence>
<dbReference type="GO" id="GO:0006526">
    <property type="term" value="P:L-arginine biosynthetic process"/>
    <property type="evidence" value="ECO:0007669"/>
    <property type="project" value="TreeGrafter"/>
</dbReference>
<dbReference type="GO" id="GO:0008237">
    <property type="term" value="F:metallopeptidase activity"/>
    <property type="evidence" value="ECO:0007669"/>
    <property type="project" value="UniProtKB-KW"/>
</dbReference>
<evidence type="ECO:0000256" key="8">
    <source>
        <dbReference type="ARBA" id="ARBA00023049"/>
    </source>
</evidence>
<dbReference type="SUPFAM" id="SSF55031">
    <property type="entry name" value="Bacterial exopeptidase dimerisation domain"/>
    <property type="match status" value="1"/>
</dbReference>
<dbReference type="SUPFAM" id="SSF53187">
    <property type="entry name" value="Zn-dependent exopeptidases"/>
    <property type="match status" value="1"/>
</dbReference>
<evidence type="ECO:0000256" key="1">
    <source>
        <dbReference type="ARBA" id="ARBA00001947"/>
    </source>
</evidence>
<keyword evidence="7" id="KW-0224">Dipeptidase</keyword>
<evidence type="ECO:0000256" key="4">
    <source>
        <dbReference type="ARBA" id="ARBA00022723"/>
    </source>
</evidence>
<dbReference type="Proteomes" id="UP000319578">
    <property type="component" value="Unassembled WGS sequence"/>
</dbReference>
<evidence type="ECO:0000313" key="11">
    <source>
        <dbReference type="Proteomes" id="UP000036834"/>
    </source>
</evidence>
<dbReference type="STRING" id="54915.ADS79_07900"/>
<keyword evidence="4" id="KW-0479">Metal-binding</keyword>
<dbReference type="CDD" id="cd03888">
    <property type="entry name" value="M20_PepV"/>
    <property type="match status" value="1"/>
</dbReference>
<dbReference type="InterPro" id="IPR010964">
    <property type="entry name" value="M20A_pepV-rel"/>
</dbReference>
<keyword evidence="8" id="KW-0482">Metalloprotease</keyword>
<evidence type="ECO:0000313" key="10">
    <source>
        <dbReference type="EMBL" id="KNB73842.1"/>
    </source>
</evidence>
<reference evidence="10" key="2">
    <citation type="submission" date="2015-07" db="EMBL/GenBank/DDBJ databases">
        <title>MeaNS - Measles Nucleotide Surveillance Program.</title>
        <authorList>
            <person name="Tran T."/>
            <person name="Druce J."/>
        </authorList>
    </citation>
    <scope>NUCLEOTIDE SEQUENCE</scope>
    <source>
        <strain evidence="10">DSM 9887</strain>
    </source>
</reference>
<keyword evidence="12" id="KW-1185">Reference proteome</keyword>
<name>A0A0K9YZ09_9BACL</name>
<protein>
    <submittedName>
        <fullName evidence="9 10">Peptidase</fullName>
    </submittedName>
</protein>
<dbReference type="GO" id="GO:0006508">
    <property type="term" value="P:proteolysis"/>
    <property type="evidence" value="ECO:0007669"/>
    <property type="project" value="UniProtKB-KW"/>
</dbReference>
<dbReference type="EMBL" id="BJON01000019">
    <property type="protein sequence ID" value="GED71088.1"/>
    <property type="molecule type" value="Genomic_DNA"/>
</dbReference>
<dbReference type="Pfam" id="PF01546">
    <property type="entry name" value="Peptidase_M20"/>
    <property type="match status" value="1"/>
</dbReference>
<evidence type="ECO:0000256" key="6">
    <source>
        <dbReference type="ARBA" id="ARBA00022833"/>
    </source>
</evidence>
<dbReference type="AlphaFoldDB" id="A0A0K9YZ09"/>